<dbReference type="Proteomes" id="UP000184079">
    <property type="component" value="Unassembled WGS sequence"/>
</dbReference>
<accession>A0A1M5T9I5</accession>
<dbReference type="CDD" id="cd09726">
    <property type="entry name" value="RAMP_I_III"/>
    <property type="match status" value="1"/>
</dbReference>
<dbReference type="EMBL" id="FQXD01000007">
    <property type="protein sequence ID" value="SHH47374.1"/>
    <property type="molecule type" value="Genomic_DNA"/>
</dbReference>
<evidence type="ECO:0000256" key="1">
    <source>
        <dbReference type="ARBA" id="ARBA00023118"/>
    </source>
</evidence>
<evidence type="ECO:0000313" key="3">
    <source>
        <dbReference type="EMBL" id="SHH47374.1"/>
    </source>
</evidence>
<dbReference type="OrthoDB" id="482771at2"/>
<evidence type="ECO:0000313" key="4">
    <source>
        <dbReference type="Proteomes" id="UP000184079"/>
    </source>
</evidence>
<evidence type="ECO:0000259" key="2">
    <source>
        <dbReference type="Pfam" id="PF03787"/>
    </source>
</evidence>
<dbReference type="PANTHER" id="PTHR35579">
    <property type="entry name" value="CRISPR SYSTEM CMS ENDORIBONUCLEASE CSM3"/>
    <property type="match status" value="1"/>
</dbReference>
<gene>
    <name evidence="3" type="ORF">SAMN05421807_107162</name>
</gene>
<dbReference type="AlphaFoldDB" id="A0A1M5T9I5"/>
<sequence>MPKYELTIKLDSDVSPGSGDSIAGVVDHDITHEYGIPIIPAKRLKGALRGVAKEFVDWGFTSSSKVDELFGKPGEQYRSGIKIYDAKLASIPKEYFANENYKEIDDYDTFLAQIKQLDPAKVLPLFTMLYTKTATENGQAQTGSLRTIRAINRGLVFKSIIELENEEQKKLLCDCVKGLRHLGYGRTRGLGEVSCKMVMIQGEQEENHSNTEGINCDLMMEKNNSNSNQEEQFVNQAIRITLQQPTLLAGSKGLYYSCTDFVPGSALLGVFASLYIKKHNLGKNAHEDPEFVRLFLRGDVSFGYAYPEVDEKVFMPCPAHIQRVKNENRAMLEEKKTDPTIMLRKINSLAYMQENELLLHEPAKEFRMHHARPENRRIGRAVNDTKGTKDLDGKKGQFYYYTALQKGQHFIGELKGKQEDVQMLASLLNDVNGIIHLGRSRTSEYGAAKVDVVNKEPHMEGFLKAKKGDSKVAIYLATPLTLQNEIGRYVANVELFITQLERELEATLKVEKMYIKETVLTGYNAKWRLPKQEKQALDAGTVLIVSTQNKEVDWSLVEKQQWGAATEEGCGEIRVLQYEGTSNEVECISISKKLQEKQLTQIDHSLDCVHYIEGALENRNKDILDNKEAIHLAKEMLDELKQYSKSKIYQLEQYVRCDENNFALPKSFPNLLKDIGDKKLKSQSKVFIDALFHTIKLEVRKDGKETNQK</sequence>
<keyword evidence="4" id="KW-1185">Reference proteome</keyword>
<proteinExistence type="predicted"/>
<dbReference type="PANTHER" id="PTHR35579:SF3">
    <property type="entry name" value="CRISPR SYSTEM CMS ENDORIBONUCLEASE CSM3"/>
    <property type="match status" value="1"/>
</dbReference>
<dbReference type="InterPro" id="IPR005537">
    <property type="entry name" value="RAMP_III_fam"/>
</dbReference>
<feature type="domain" description="CRISPR type III-associated protein" evidence="2">
    <location>
        <begin position="7"/>
        <end position="193"/>
    </location>
</feature>
<protein>
    <submittedName>
        <fullName evidence="3">RAMP superfamily protein</fullName>
    </submittedName>
</protein>
<name>A0A1M5T9I5_9BACI</name>
<organism evidence="3 4">
    <name type="scientific">Virgibacillus chiguensis</name>
    <dbReference type="NCBI Taxonomy" id="411959"/>
    <lineage>
        <taxon>Bacteria</taxon>
        <taxon>Bacillati</taxon>
        <taxon>Bacillota</taxon>
        <taxon>Bacilli</taxon>
        <taxon>Bacillales</taxon>
        <taxon>Bacillaceae</taxon>
        <taxon>Virgibacillus</taxon>
    </lineage>
</organism>
<dbReference type="GO" id="GO:0051607">
    <property type="term" value="P:defense response to virus"/>
    <property type="evidence" value="ECO:0007669"/>
    <property type="project" value="UniProtKB-KW"/>
</dbReference>
<dbReference type="InterPro" id="IPR052216">
    <property type="entry name" value="CRISPR_Csm3_endoribonuclease"/>
</dbReference>
<dbReference type="RefSeq" id="WP_073008393.1">
    <property type="nucleotide sequence ID" value="NZ_FQXD01000007.1"/>
</dbReference>
<reference evidence="4" key="1">
    <citation type="submission" date="2016-11" db="EMBL/GenBank/DDBJ databases">
        <authorList>
            <person name="Varghese N."/>
            <person name="Submissions S."/>
        </authorList>
    </citation>
    <scope>NUCLEOTIDE SEQUENCE [LARGE SCALE GENOMIC DNA]</scope>
    <source>
        <strain evidence="4">CGMCC 1.6496</strain>
    </source>
</reference>
<dbReference type="Pfam" id="PF03787">
    <property type="entry name" value="RAMPs"/>
    <property type="match status" value="1"/>
</dbReference>
<keyword evidence="1" id="KW-0051">Antiviral defense</keyword>